<feature type="compositionally biased region" description="Low complexity" evidence="1">
    <location>
        <begin position="74"/>
        <end position="92"/>
    </location>
</feature>
<feature type="compositionally biased region" description="Low complexity" evidence="1">
    <location>
        <begin position="23"/>
        <end position="33"/>
    </location>
</feature>
<evidence type="ECO:0000313" key="3">
    <source>
        <dbReference type="Proteomes" id="UP001166286"/>
    </source>
</evidence>
<dbReference type="Proteomes" id="UP001166286">
    <property type="component" value="Unassembled WGS sequence"/>
</dbReference>
<dbReference type="AlphaFoldDB" id="A0AA39R7C6"/>
<accession>A0AA39R7C6</accession>
<reference evidence="2" key="1">
    <citation type="submission" date="2023-03" db="EMBL/GenBank/DDBJ databases">
        <title>Complete genome of Cladonia borealis.</title>
        <authorList>
            <person name="Park H."/>
        </authorList>
    </citation>
    <scope>NUCLEOTIDE SEQUENCE</scope>
    <source>
        <strain evidence="2">ANT050790</strain>
    </source>
</reference>
<name>A0AA39R7C6_9LECA</name>
<organism evidence="2 3">
    <name type="scientific">Cladonia borealis</name>
    <dbReference type="NCBI Taxonomy" id="184061"/>
    <lineage>
        <taxon>Eukaryota</taxon>
        <taxon>Fungi</taxon>
        <taxon>Dikarya</taxon>
        <taxon>Ascomycota</taxon>
        <taxon>Pezizomycotina</taxon>
        <taxon>Lecanoromycetes</taxon>
        <taxon>OSLEUM clade</taxon>
        <taxon>Lecanoromycetidae</taxon>
        <taxon>Lecanorales</taxon>
        <taxon>Lecanorineae</taxon>
        <taxon>Cladoniaceae</taxon>
        <taxon>Cladonia</taxon>
    </lineage>
</organism>
<feature type="compositionally biased region" description="Polar residues" evidence="1">
    <location>
        <begin position="51"/>
        <end position="73"/>
    </location>
</feature>
<feature type="region of interest" description="Disordered" evidence="1">
    <location>
        <begin position="23"/>
        <end position="112"/>
    </location>
</feature>
<dbReference type="EMBL" id="JAFEKC020000003">
    <property type="protein sequence ID" value="KAK0515446.1"/>
    <property type="molecule type" value="Genomic_DNA"/>
</dbReference>
<proteinExistence type="predicted"/>
<gene>
    <name evidence="2" type="ORF">JMJ35_001480</name>
</gene>
<comment type="caution">
    <text evidence="2">The sequence shown here is derived from an EMBL/GenBank/DDBJ whole genome shotgun (WGS) entry which is preliminary data.</text>
</comment>
<evidence type="ECO:0000256" key="1">
    <source>
        <dbReference type="SAM" id="MobiDB-lite"/>
    </source>
</evidence>
<keyword evidence="3" id="KW-1185">Reference proteome</keyword>
<evidence type="ECO:0000313" key="2">
    <source>
        <dbReference type="EMBL" id="KAK0515446.1"/>
    </source>
</evidence>
<sequence length="133" mass="14483">MLARAAGRPKLALAVPTINTAAAASKSAARSPLPRTPISPSPISPTIRNTRLNQRGFSTMQPPTFAYSQTSNTKSILKKGQSSSSSMAANKKLSFKEEPSVRCVSPVPEDYHGTYLKMSRDERRWGKGNGYRE</sequence>
<protein>
    <submittedName>
        <fullName evidence="2">Uncharacterized protein</fullName>
    </submittedName>
</protein>
<feature type="compositionally biased region" description="Pro residues" evidence="1">
    <location>
        <begin position="34"/>
        <end position="43"/>
    </location>
</feature>